<sequence length="395" mass="38680">MKFLYVTAAILITGQSALADVGPVLFRRRFGQEQAVQLQTKLNSAIPHCQGFAASAGVIGGGSIGTLLAAADPCNKLKSADAAVAAAKAASCDAEGTKIVLEAAMDLVHGEKNFNPFVTNLDGVCLDASLPVTPELRGIPPLVDPRTTTPAGAITPPAGAQAAAANANAATTAILNAAKAAGKGPGSTVSVAQQLVDIGFPFIQNAQNLTASGSGAVAVAANTTINATATDAATATDDATATATDDATAIATDAATTADSTATATAAAAALSGRTVTITITTTVTPACAATSTPASAASSGAAGAILFTPAPVLGLQGVPLVRSADPKRQFQVAQDTFVGSGAACGRVGDKLFNLCANALNAGQIKGHTGSDIGTTCAPARDNAKSQCLAAVANL</sequence>
<dbReference type="Proteomes" id="UP000269721">
    <property type="component" value="Unassembled WGS sequence"/>
</dbReference>
<evidence type="ECO:0000256" key="1">
    <source>
        <dbReference type="SAM" id="SignalP"/>
    </source>
</evidence>
<feature type="signal peptide" evidence="1">
    <location>
        <begin position="1"/>
        <end position="19"/>
    </location>
</feature>
<proteinExistence type="predicted"/>
<gene>
    <name evidence="2" type="ORF">BDK51DRAFT_50011</name>
</gene>
<dbReference type="AlphaFoldDB" id="A0A4P9WR05"/>
<dbReference type="OrthoDB" id="2141239at2759"/>
<keyword evidence="1" id="KW-0732">Signal</keyword>
<dbReference type="EMBL" id="KZ994289">
    <property type="protein sequence ID" value="RKO93316.1"/>
    <property type="molecule type" value="Genomic_DNA"/>
</dbReference>
<protein>
    <submittedName>
        <fullName evidence="2">Uncharacterized protein</fullName>
    </submittedName>
</protein>
<evidence type="ECO:0000313" key="2">
    <source>
        <dbReference type="EMBL" id="RKO93316.1"/>
    </source>
</evidence>
<keyword evidence="3" id="KW-1185">Reference proteome</keyword>
<evidence type="ECO:0000313" key="3">
    <source>
        <dbReference type="Proteomes" id="UP000269721"/>
    </source>
</evidence>
<feature type="chain" id="PRO_5020605739" evidence="1">
    <location>
        <begin position="20"/>
        <end position="395"/>
    </location>
</feature>
<accession>A0A4P9WR05</accession>
<reference evidence="3" key="1">
    <citation type="journal article" date="2018" name="Nat. Microbiol.">
        <title>Leveraging single-cell genomics to expand the fungal tree of life.</title>
        <authorList>
            <person name="Ahrendt S.R."/>
            <person name="Quandt C.A."/>
            <person name="Ciobanu D."/>
            <person name="Clum A."/>
            <person name="Salamov A."/>
            <person name="Andreopoulos B."/>
            <person name="Cheng J.F."/>
            <person name="Woyke T."/>
            <person name="Pelin A."/>
            <person name="Henrissat B."/>
            <person name="Reynolds N.K."/>
            <person name="Benny G.L."/>
            <person name="Smith M.E."/>
            <person name="James T.Y."/>
            <person name="Grigoriev I.V."/>
        </authorList>
    </citation>
    <scope>NUCLEOTIDE SEQUENCE [LARGE SCALE GENOMIC DNA]</scope>
</reference>
<organism evidence="2 3">
    <name type="scientific">Blyttiomyces helicus</name>
    <dbReference type="NCBI Taxonomy" id="388810"/>
    <lineage>
        <taxon>Eukaryota</taxon>
        <taxon>Fungi</taxon>
        <taxon>Fungi incertae sedis</taxon>
        <taxon>Chytridiomycota</taxon>
        <taxon>Chytridiomycota incertae sedis</taxon>
        <taxon>Chytridiomycetes</taxon>
        <taxon>Chytridiomycetes incertae sedis</taxon>
        <taxon>Blyttiomyces</taxon>
    </lineage>
</organism>
<name>A0A4P9WR05_9FUNG</name>